<accession>A0A1S4BJF9</accession>
<dbReference type="OrthoDB" id="200954at2759"/>
<sequence length="586" mass="63201">MLSLNSVQLFCNSQRSKLHFCYTLEAPLSKSNSLYYGCSNIRHYNRHNNTLLLRCLCLHHRRHLQKPQFLIPNILSPNTPLSPTVSKPSINLGVLPDFVVAQIEKMSKIESLLKQICFCLILSISLGLVIFGSSVSAEVHQCNHGHGHNHDHQGHHHHHGLSEVKQRKLPEELAEEEDLKLLGFGSHDDVDVHHHHNGHGAKDLTGLGLWVNAMGCSLLVSLASLICLIILPVIFLKGKPSKAVVDSLALFGAGAMLGDAFLHQLPHAFGGGHSHSHDHHVESDHLHDHSGHSHAHSLEDLSVGLSILAGIVLFLIVEKIVRYVEDFSGGADEWSHGHHHHRHTRTTKLKDDNDANDDLQELSQEKSGNLSEKAAGESEVDGLSADSPNGGKPSGGAILRKRNTGSSAAEDNTVLDAANCSTNSESVGKEQAKSRSSLVFGYLNLFSDGVHNFTDGMALGSAFLLYGSVGGWSRTLFLLAHEIPQEIGDFGILVRSGFSVSKALFFNFLSALVALAGTALALTLGQDSGQSSLIEGFTAGGFIYISVAGVLAEMNSGSRTTLMNTFIQLMSLLSGMAVALCISLVE</sequence>
<dbReference type="OMA" id="HRESHIA"/>
<feature type="region of interest" description="Disordered" evidence="5">
    <location>
        <begin position="272"/>
        <end position="293"/>
    </location>
</feature>
<feature type="transmembrane region" description="Helical" evidence="6">
    <location>
        <begin position="504"/>
        <end position="524"/>
    </location>
</feature>
<evidence type="ECO:0000256" key="1">
    <source>
        <dbReference type="ARBA" id="ARBA00004141"/>
    </source>
</evidence>
<organism evidence="7 8">
    <name type="scientific">Nicotiana tabacum</name>
    <name type="common">Common tobacco</name>
    <dbReference type="NCBI Taxonomy" id="4097"/>
    <lineage>
        <taxon>Eukaryota</taxon>
        <taxon>Viridiplantae</taxon>
        <taxon>Streptophyta</taxon>
        <taxon>Embryophyta</taxon>
        <taxon>Tracheophyta</taxon>
        <taxon>Spermatophyta</taxon>
        <taxon>Magnoliopsida</taxon>
        <taxon>eudicotyledons</taxon>
        <taxon>Gunneridae</taxon>
        <taxon>Pentapetalae</taxon>
        <taxon>asterids</taxon>
        <taxon>lamiids</taxon>
        <taxon>Solanales</taxon>
        <taxon>Solanaceae</taxon>
        <taxon>Nicotianoideae</taxon>
        <taxon>Nicotianeae</taxon>
        <taxon>Nicotiana</taxon>
    </lineage>
</organism>
<evidence type="ECO:0000256" key="2">
    <source>
        <dbReference type="ARBA" id="ARBA00022692"/>
    </source>
</evidence>
<feature type="region of interest" description="Disordered" evidence="5">
    <location>
        <begin position="331"/>
        <end position="400"/>
    </location>
</feature>
<comment type="subcellular location">
    <subcellularLocation>
        <location evidence="1">Membrane</location>
        <topology evidence="1">Multi-pass membrane protein</topology>
    </subcellularLocation>
</comment>
<dbReference type="STRING" id="4097.A0A1S4BJF9"/>
<feature type="region of interest" description="Disordered" evidence="5">
    <location>
        <begin position="142"/>
        <end position="166"/>
    </location>
</feature>
<dbReference type="KEGG" id="nta:107808960"/>
<evidence type="ECO:0000256" key="6">
    <source>
        <dbReference type="SAM" id="Phobius"/>
    </source>
</evidence>
<gene>
    <name evidence="8" type="primary">LOC107808960</name>
</gene>
<keyword evidence="7" id="KW-1185">Reference proteome</keyword>
<dbReference type="GO" id="GO:0071577">
    <property type="term" value="P:zinc ion transmembrane transport"/>
    <property type="evidence" value="ECO:0000318"/>
    <property type="project" value="GO_Central"/>
</dbReference>
<keyword evidence="2 6" id="KW-0812">Transmembrane</keyword>
<evidence type="ECO:0000256" key="5">
    <source>
        <dbReference type="SAM" id="MobiDB-lite"/>
    </source>
</evidence>
<dbReference type="GO" id="GO:0006882">
    <property type="term" value="P:intracellular zinc ion homeostasis"/>
    <property type="evidence" value="ECO:0000318"/>
    <property type="project" value="GO_Central"/>
</dbReference>
<dbReference type="Proteomes" id="UP000790787">
    <property type="component" value="Chromosome 12"/>
</dbReference>
<dbReference type="Pfam" id="PF02535">
    <property type="entry name" value="Zip"/>
    <property type="match status" value="1"/>
</dbReference>
<dbReference type="GO" id="GO:0016020">
    <property type="term" value="C:membrane"/>
    <property type="evidence" value="ECO:0007669"/>
    <property type="project" value="UniProtKB-SubCell"/>
</dbReference>
<dbReference type="PaxDb" id="4097-A0A1S4BJF9"/>
<feature type="transmembrane region" description="Helical" evidence="6">
    <location>
        <begin position="301"/>
        <end position="317"/>
    </location>
</feature>
<feature type="transmembrane region" description="Helical" evidence="6">
    <location>
        <begin position="566"/>
        <end position="585"/>
    </location>
</feature>
<dbReference type="GO" id="GO:0005385">
    <property type="term" value="F:zinc ion transmembrane transporter activity"/>
    <property type="evidence" value="ECO:0000318"/>
    <property type="project" value="GO_Central"/>
</dbReference>
<evidence type="ECO:0000256" key="4">
    <source>
        <dbReference type="ARBA" id="ARBA00023136"/>
    </source>
</evidence>
<dbReference type="AlphaFoldDB" id="A0A1S4BJF9"/>
<feature type="compositionally biased region" description="Polar residues" evidence="5">
    <location>
        <begin position="361"/>
        <end position="370"/>
    </location>
</feature>
<protein>
    <submittedName>
        <fullName evidence="8">IAA-alanine resistance protein 1</fullName>
    </submittedName>
</protein>
<dbReference type="RefSeq" id="XP_016489010.1">
    <property type="nucleotide sequence ID" value="XM_016633524.1"/>
</dbReference>
<feature type="transmembrane region" description="Helical" evidence="6">
    <location>
        <begin position="112"/>
        <end position="131"/>
    </location>
</feature>
<evidence type="ECO:0000313" key="7">
    <source>
        <dbReference type="Proteomes" id="UP000790787"/>
    </source>
</evidence>
<keyword evidence="3 6" id="KW-1133">Transmembrane helix</keyword>
<feature type="transmembrane region" description="Helical" evidence="6">
    <location>
        <begin position="209"/>
        <end position="236"/>
    </location>
</feature>
<dbReference type="RefSeq" id="XP_016489010.1">
    <property type="nucleotide sequence ID" value="XM_016633524.2"/>
</dbReference>
<evidence type="ECO:0000256" key="3">
    <source>
        <dbReference type="ARBA" id="ARBA00022989"/>
    </source>
</evidence>
<dbReference type="PANTHER" id="PTHR16950:SF16">
    <property type="entry name" value="ZINC TRANSPORTER ZIP13"/>
    <property type="match status" value="1"/>
</dbReference>
<proteinExistence type="predicted"/>
<dbReference type="InterPro" id="IPR003689">
    <property type="entry name" value="ZIP"/>
</dbReference>
<dbReference type="GeneID" id="107808960"/>
<name>A0A1S4BJF9_TOBAC</name>
<reference evidence="7" key="1">
    <citation type="journal article" date="2014" name="Nat. Commun.">
        <title>The tobacco genome sequence and its comparison with those of tomato and potato.</title>
        <authorList>
            <person name="Sierro N."/>
            <person name="Battey J.N."/>
            <person name="Ouadi S."/>
            <person name="Bakaher N."/>
            <person name="Bovet L."/>
            <person name="Willig A."/>
            <person name="Goepfert S."/>
            <person name="Peitsch M.C."/>
            <person name="Ivanov N.V."/>
        </authorList>
    </citation>
    <scope>NUCLEOTIDE SEQUENCE [LARGE SCALE GENOMIC DNA]</scope>
</reference>
<reference evidence="8" key="2">
    <citation type="submission" date="2025-08" db="UniProtKB">
        <authorList>
            <consortium name="RefSeq"/>
        </authorList>
    </citation>
    <scope>IDENTIFICATION</scope>
    <source>
        <tissue evidence="8">Leaf</tissue>
    </source>
</reference>
<dbReference type="PANTHER" id="PTHR16950">
    <property type="entry name" value="ZINC TRANSPORTER SLC39A7 HISTIDINE-RICH MEMBRANE PROTEIN KE4"/>
    <property type="match status" value="1"/>
</dbReference>
<feature type="compositionally biased region" description="Basic and acidic residues" evidence="5">
    <location>
        <begin position="279"/>
        <end position="293"/>
    </location>
</feature>
<evidence type="ECO:0000313" key="8">
    <source>
        <dbReference type="RefSeq" id="XP_016489010.1"/>
    </source>
</evidence>
<feature type="compositionally biased region" description="Basic residues" evidence="5">
    <location>
        <begin position="143"/>
        <end position="159"/>
    </location>
</feature>
<feature type="transmembrane region" description="Helical" evidence="6">
    <location>
        <begin position="536"/>
        <end position="554"/>
    </location>
</feature>
<feature type="transmembrane region" description="Helical" evidence="6">
    <location>
        <begin position="243"/>
        <end position="262"/>
    </location>
</feature>
<feature type="compositionally biased region" description="Basic residues" evidence="5">
    <location>
        <begin position="337"/>
        <end position="347"/>
    </location>
</feature>
<keyword evidence="4 6" id="KW-0472">Membrane</keyword>